<reference evidence="1 2" key="1">
    <citation type="submission" date="2010-12" db="EMBL/GenBank/DDBJ databases">
        <authorList>
            <person name="Muzny D."/>
            <person name="Qin X."/>
            <person name="Deng J."/>
            <person name="Jiang H."/>
            <person name="Liu Y."/>
            <person name="Qu J."/>
            <person name="Song X.-Z."/>
            <person name="Zhang L."/>
            <person name="Thornton R."/>
            <person name="Coyle M."/>
            <person name="Francisco L."/>
            <person name="Jackson L."/>
            <person name="Javaid M."/>
            <person name="Korchina V."/>
            <person name="Kovar C."/>
            <person name="Mata R."/>
            <person name="Mathew T."/>
            <person name="Ngo R."/>
            <person name="Nguyen L."/>
            <person name="Nguyen N."/>
            <person name="Okwuonu G."/>
            <person name="Ongeri F."/>
            <person name="Pham C."/>
            <person name="Simmons D."/>
            <person name="Wilczek-Boney K."/>
            <person name="Hale W."/>
            <person name="Jakkamsetti A."/>
            <person name="Pham P."/>
            <person name="Ruth R."/>
            <person name="San Lucas F."/>
            <person name="Warren J."/>
            <person name="Zhang J."/>
            <person name="Zhao Z."/>
            <person name="Zhou C."/>
            <person name="Zhu D."/>
            <person name="Lee S."/>
            <person name="Bess C."/>
            <person name="Blankenburg K."/>
            <person name="Forbes L."/>
            <person name="Fu Q."/>
            <person name="Gubbala S."/>
            <person name="Hirani K."/>
            <person name="Jayaseelan J.C."/>
            <person name="Lara F."/>
            <person name="Munidasa M."/>
            <person name="Palculict T."/>
            <person name="Patil S."/>
            <person name="Pu L.-L."/>
            <person name="Saada N."/>
            <person name="Tang L."/>
            <person name="Weissenberger G."/>
            <person name="Zhu Y."/>
            <person name="Hemphill L."/>
            <person name="Shang Y."/>
            <person name="Youmans B."/>
            <person name="Ayvaz T."/>
            <person name="Ross M."/>
            <person name="Santibanez J."/>
            <person name="Aqrawi P."/>
            <person name="Gross S."/>
            <person name="Joshi V."/>
            <person name="Fowler G."/>
            <person name="Nazareth L."/>
            <person name="Reid J."/>
            <person name="Worley K."/>
            <person name="Petrosino J."/>
            <person name="Highlander S."/>
            <person name="Gibbs R."/>
        </authorList>
    </citation>
    <scope>NUCLEOTIDE SEQUENCE [LARGE SCALE GENOMIC DNA]</scope>
    <source>
        <strain evidence="1 2">DSM 15606</strain>
    </source>
</reference>
<organism evidence="1 2">
    <name type="scientific">Segatella salivae DSM 15606</name>
    <dbReference type="NCBI Taxonomy" id="888832"/>
    <lineage>
        <taxon>Bacteria</taxon>
        <taxon>Pseudomonadati</taxon>
        <taxon>Bacteroidota</taxon>
        <taxon>Bacteroidia</taxon>
        <taxon>Bacteroidales</taxon>
        <taxon>Prevotellaceae</taxon>
        <taxon>Segatella</taxon>
    </lineage>
</organism>
<accession>E6MQB6</accession>
<dbReference type="STRING" id="888832.HMPREF9420_1684"/>
<gene>
    <name evidence="1" type="ORF">HMPREF9420_1684</name>
</gene>
<evidence type="ECO:0000313" key="2">
    <source>
        <dbReference type="Proteomes" id="UP000003874"/>
    </source>
</evidence>
<dbReference type="Proteomes" id="UP000003874">
    <property type="component" value="Unassembled WGS sequence"/>
</dbReference>
<evidence type="ECO:0000313" key="1">
    <source>
        <dbReference type="EMBL" id="EFV04197.1"/>
    </source>
</evidence>
<keyword evidence="2" id="KW-1185">Reference proteome</keyword>
<proteinExistence type="predicted"/>
<comment type="caution">
    <text evidence="1">The sequence shown here is derived from an EMBL/GenBank/DDBJ whole genome shotgun (WGS) entry which is preliminary data.</text>
</comment>
<protein>
    <submittedName>
        <fullName evidence="1">Uncharacterized protein</fullName>
    </submittedName>
</protein>
<name>E6MQB6_9BACT</name>
<dbReference type="HOGENOM" id="CLU_3203642_0_0_10"/>
<sequence>MSYVTHFTDKFDDFADISSIIPDKQNYFLTIWLNNGLAVWCKAAS</sequence>
<dbReference type="EMBL" id="AEQO01000139">
    <property type="protein sequence ID" value="EFV04197.1"/>
    <property type="molecule type" value="Genomic_DNA"/>
</dbReference>
<dbReference type="AlphaFoldDB" id="E6MQB6"/>